<dbReference type="InterPro" id="IPR001387">
    <property type="entry name" value="Cro/C1-type_HTH"/>
</dbReference>
<dbReference type="EMBL" id="JAZDQJ010000005">
    <property type="protein sequence ID" value="MEE1932991.1"/>
    <property type="molecule type" value="Genomic_DNA"/>
</dbReference>
<evidence type="ECO:0000259" key="2">
    <source>
        <dbReference type="PROSITE" id="PS50943"/>
    </source>
</evidence>
<dbReference type="Proteomes" id="UP001335100">
    <property type="component" value="Unassembled WGS sequence"/>
</dbReference>
<feature type="region of interest" description="Disordered" evidence="1">
    <location>
        <begin position="81"/>
        <end position="125"/>
    </location>
</feature>
<evidence type="ECO:0000313" key="4">
    <source>
        <dbReference type="Proteomes" id="UP001335100"/>
    </source>
</evidence>
<organism evidence="3 4">
    <name type="scientific">Pseudomonas ulcerans</name>
    <dbReference type="NCBI Taxonomy" id="3115852"/>
    <lineage>
        <taxon>Bacteria</taxon>
        <taxon>Pseudomonadati</taxon>
        <taxon>Pseudomonadota</taxon>
        <taxon>Gammaproteobacteria</taxon>
        <taxon>Pseudomonadales</taxon>
        <taxon>Pseudomonadaceae</taxon>
        <taxon>Pseudomonas</taxon>
    </lineage>
</organism>
<dbReference type="RefSeq" id="WP_330073883.1">
    <property type="nucleotide sequence ID" value="NZ_JAZDQJ010000005.1"/>
</dbReference>
<dbReference type="SMART" id="SM00530">
    <property type="entry name" value="HTH_XRE"/>
    <property type="match status" value="1"/>
</dbReference>
<proteinExistence type="predicted"/>
<reference evidence="3 4" key="1">
    <citation type="submission" date="2024-01" db="EMBL/GenBank/DDBJ databases">
        <title>Unpublished Manusciprt.</title>
        <authorList>
            <person name="Duman M."/>
            <person name="Valdes E.G."/>
            <person name="Ajmi N."/>
            <person name="Altun S."/>
            <person name="Saticioglu I.B."/>
        </authorList>
    </citation>
    <scope>NUCLEOTIDE SEQUENCE [LARGE SCALE GENOMIC DNA]</scope>
    <source>
        <strain evidence="3 4">148P</strain>
    </source>
</reference>
<feature type="domain" description="HTH cro/C1-type" evidence="2">
    <location>
        <begin position="19"/>
        <end position="67"/>
    </location>
</feature>
<dbReference type="CDD" id="cd00093">
    <property type="entry name" value="HTH_XRE"/>
    <property type="match status" value="1"/>
</dbReference>
<name>A0ABU7HN78_9PSED</name>
<comment type="caution">
    <text evidence="3">The sequence shown here is derived from an EMBL/GenBank/DDBJ whole genome shotgun (WGS) entry which is preliminary data.</text>
</comment>
<sequence>MRMLSMSDQAIAELIGSRIEALRLKKNIHLEVVAHEAGISRQTLRNLLKGKGTLLNLIAVLRVIDELDRLGSLTDEVRPSPIQMARMAGKQRIRASSPRKKDNEPLPASGRKPLLAPAGKKDIDW</sequence>
<keyword evidence="4" id="KW-1185">Reference proteome</keyword>
<gene>
    <name evidence="3" type="ORF">V0R50_07150</name>
</gene>
<evidence type="ECO:0000256" key="1">
    <source>
        <dbReference type="SAM" id="MobiDB-lite"/>
    </source>
</evidence>
<dbReference type="Pfam" id="PF01381">
    <property type="entry name" value="HTH_3"/>
    <property type="match status" value="1"/>
</dbReference>
<evidence type="ECO:0000313" key="3">
    <source>
        <dbReference type="EMBL" id="MEE1932991.1"/>
    </source>
</evidence>
<dbReference type="Gene3D" id="1.10.260.40">
    <property type="entry name" value="lambda repressor-like DNA-binding domains"/>
    <property type="match status" value="1"/>
</dbReference>
<dbReference type="SUPFAM" id="SSF47413">
    <property type="entry name" value="lambda repressor-like DNA-binding domains"/>
    <property type="match status" value="1"/>
</dbReference>
<accession>A0ABU7HN78</accession>
<dbReference type="InterPro" id="IPR010982">
    <property type="entry name" value="Lambda_DNA-bd_dom_sf"/>
</dbReference>
<protein>
    <submittedName>
        <fullName evidence="3">Helix-turn-helix transcriptional regulator</fullName>
    </submittedName>
</protein>
<dbReference type="PROSITE" id="PS50943">
    <property type="entry name" value="HTH_CROC1"/>
    <property type="match status" value="1"/>
</dbReference>